<dbReference type="Proteomes" id="UP001165083">
    <property type="component" value="Unassembled WGS sequence"/>
</dbReference>
<keyword evidence="2" id="KW-0479">Metal-binding</keyword>
<feature type="domain" description="C2H2-type" evidence="4">
    <location>
        <begin position="537"/>
        <end position="555"/>
    </location>
</feature>
<organism evidence="6 7">
    <name type="scientific">Phytophthora lilii</name>
    <dbReference type="NCBI Taxonomy" id="2077276"/>
    <lineage>
        <taxon>Eukaryota</taxon>
        <taxon>Sar</taxon>
        <taxon>Stramenopiles</taxon>
        <taxon>Oomycota</taxon>
        <taxon>Peronosporomycetes</taxon>
        <taxon>Peronosporales</taxon>
        <taxon>Peronosporaceae</taxon>
        <taxon>Phytophthora</taxon>
    </lineage>
</organism>
<evidence type="ECO:0000256" key="3">
    <source>
        <dbReference type="SAM" id="MobiDB-lite"/>
    </source>
</evidence>
<keyword evidence="2" id="KW-0862">Zinc</keyword>
<dbReference type="Pfam" id="PF13499">
    <property type="entry name" value="EF-hand_7"/>
    <property type="match status" value="1"/>
</dbReference>
<keyword evidence="7" id="KW-1185">Reference proteome</keyword>
<dbReference type="PROSITE" id="PS50222">
    <property type="entry name" value="EF_HAND_2"/>
    <property type="match status" value="2"/>
</dbReference>
<dbReference type="GO" id="GO:0005509">
    <property type="term" value="F:calcium ion binding"/>
    <property type="evidence" value="ECO:0007669"/>
    <property type="project" value="InterPro"/>
</dbReference>
<feature type="domain" description="EF-hand" evidence="5">
    <location>
        <begin position="372"/>
        <end position="407"/>
    </location>
</feature>
<reference evidence="6" key="1">
    <citation type="submission" date="2023-04" db="EMBL/GenBank/DDBJ databases">
        <title>Phytophthora lilii NBRC 32176.</title>
        <authorList>
            <person name="Ichikawa N."/>
            <person name="Sato H."/>
            <person name="Tonouchi N."/>
        </authorList>
    </citation>
    <scope>NUCLEOTIDE SEQUENCE</scope>
    <source>
        <strain evidence="6">NBRC 32176</strain>
    </source>
</reference>
<evidence type="ECO:0000313" key="6">
    <source>
        <dbReference type="EMBL" id="GMF65779.1"/>
    </source>
</evidence>
<dbReference type="Gene3D" id="1.10.238.10">
    <property type="entry name" value="EF-hand"/>
    <property type="match status" value="1"/>
</dbReference>
<dbReference type="SMART" id="SM00054">
    <property type="entry name" value="EFh"/>
    <property type="match status" value="2"/>
</dbReference>
<protein>
    <submittedName>
        <fullName evidence="6">Unnamed protein product</fullName>
    </submittedName>
</protein>
<evidence type="ECO:0000256" key="1">
    <source>
        <dbReference type="ARBA" id="ARBA00022837"/>
    </source>
</evidence>
<keyword evidence="2" id="KW-0863">Zinc-finger</keyword>
<dbReference type="InterPro" id="IPR002048">
    <property type="entry name" value="EF_hand_dom"/>
</dbReference>
<evidence type="ECO:0000256" key="2">
    <source>
        <dbReference type="PROSITE-ProRule" id="PRU00042"/>
    </source>
</evidence>
<dbReference type="CDD" id="cd00051">
    <property type="entry name" value="EFh"/>
    <property type="match status" value="1"/>
</dbReference>
<comment type="caution">
    <text evidence="6">The sequence shown here is derived from an EMBL/GenBank/DDBJ whole genome shotgun (WGS) entry which is preliminary data.</text>
</comment>
<dbReference type="PROSITE" id="PS50157">
    <property type="entry name" value="ZINC_FINGER_C2H2_2"/>
    <property type="match status" value="1"/>
</dbReference>
<proteinExistence type="predicted"/>
<evidence type="ECO:0000259" key="5">
    <source>
        <dbReference type="PROSITE" id="PS50222"/>
    </source>
</evidence>
<feature type="region of interest" description="Disordered" evidence="3">
    <location>
        <begin position="19"/>
        <end position="52"/>
    </location>
</feature>
<evidence type="ECO:0000259" key="4">
    <source>
        <dbReference type="PROSITE" id="PS50157"/>
    </source>
</evidence>
<sequence length="591" mass="66374">MSSPNRLLQLQSVYTISSAKLASPSRKRKPSERKPGAAGLSPLPGQNEGKLSCSKLSPKQWKQWMHEAQQLNVSASVYLAKTSSETLVQAANEGLELVVNPTVARTSETLASLIQARALDLSNSAADAFAQKHSPAADSIQKWRACITKPKKRRVNVRVRIEPLMRAKLQAHLESKIKGDIWENEIRSRLARPLSSSAFCSRSEQLRHPLSAAQFVNAVVQADNAGTAQSMRPTSSSSSGTNSVTPKFPYSVEAHAFIHVARREKAARRVAHLRRWAAKTRVCLFVHQTWTISWFRSKRKFNVDGMKHELAALEASDHNVHLEFSAIFATPLGKDMLKKTLAQWRVGAQRRAAQGASALEKDSNGYEADVDPVVVRLRQCFQIFDLDGSGTLDLDEFQLMLSYLRGKKQQQPSRGGKRSVAQTPKLTTTQVRNLFAELDCDGNGGITCAEFERWWAKEHERTTLSTSASTNFFSRGLDGLLLQSHGLLFWLLGRKQQLERKFVKKLMVRRAMDSAKRDILHREIDQERVAGVSSKVFRCRACGRRFGLRRDLADHVAHECTSTQLVVDTFSLKRWVHEEEFRLLENVKGDI</sequence>
<accession>A0A9W7D941</accession>
<keyword evidence="1" id="KW-0106">Calcium</keyword>
<dbReference type="PROSITE" id="PS00018">
    <property type="entry name" value="EF_HAND_1"/>
    <property type="match status" value="1"/>
</dbReference>
<dbReference type="InterPro" id="IPR013087">
    <property type="entry name" value="Znf_C2H2_type"/>
</dbReference>
<dbReference type="SUPFAM" id="SSF47473">
    <property type="entry name" value="EF-hand"/>
    <property type="match status" value="1"/>
</dbReference>
<dbReference type="GO" id="GO:0008270">
    <property type="term" value="F:zinc ion binding"/>
    <property type="evidence" value="ECO:0007669"/>
    <property type="project" value="UniProtKB-KW"/>
</dbReference>
<name>A0A9W7D941_9STRA</name>
<feature type="domain" description="EF-hand" evidence="5">
    <location>
        <begin position="426"/>
        <end position="461"/>
    </location>
</feature>
<dbReference type="InterPro" id="IPR018247">
    <property type="entry name" value="EF_Hand_1_Ca_BS"/>
</dbReference>
<gene>
    <name evidence="6" type="ORF">Plil01_001838400</name>
</gene>
<dbReference type="EMBL" id="BSXW01012503">
    <property type="protein sequence ID" value="GMF65779.1"/>
    <property type="molecule type" value="Genomic_DNA"/>
</dbReference>
<dbReference type="AlphaFoldDB" id="A0A9W7D941"/>
<dbReference type="OrthoDB" id="167809at2759"/>
<dbReference type="InterPro" id="IPR011992">
    <property type="entry name" value="EF-hand-dom_pair"/>
</dbReference>
<evidence type="ECO:0000313" key="7">
    <source>
        <dbReference type="Proteomes" id="UP001165083"/>
    </source>
</evidence>